<reference evidence="1 2" key="1">
    <citation type="submission" date="2019-10" db="EMBL/GenBank/DDBJ databases">
        <title>Alkaliphilus serpentinus sp. nov. and Alkaliphilus pronyensis sp. nov., two novel anaerobic alkaliphilic species isolated from the serpentinized-hosted hydrothermal field of the Prony Bay (New Caledonia).</title>
        <authorList>
            <person name="Postec A."/>
        </authorList>
    </citation>
    <scope>NUCLEOTIDE SEQUENCE [LARGE SCALE GENOMIC DNA]</scope>
    <source>
        <strain evidence="1 2">LacT</strain>
    </source>
</reference>
<evidence type="ECO:0000313" key="1">
    <source>
        <dbReference type="EMBL" id="KAB3531560.1"/>
    </source>
</evidence>
<sequence length="136" mass="14318">MKIAVIDGQGGGIGRALIERVKSLGNKTLHIQAFGTNTMATSNMLKAGADEGATGENPIIFNADRVDVIMGPIGIISANSMLGELTPSMANAISQSSATKILIPFNKCNIFVTGVADESLQYHLDCALDKIKELIQ</sequence>
<dbReference type="InterPro" id="IPR024208">
    <property type="entry name" value="DUF3842"/>
</dbReference>
<comment type="caution">
    <text evidence="1">The sequence shown here is derived from an EMBL/GenBank/DDBJ whole genome shotgun (WGS) entry which is preliminary data.</text>
</comment>
<dbReference type="RefSeq" id="WP_151865288.1">
    <property type="nucleotide sequence ID" value="NZ_WBZB01000013.1"/>
</dbReference>
<dbReference type="AlphaFoldDB" id="A0A833HQ94"/>
<accession>A0A833HQ94</accession>
<protein>
    <submittedName>
        <fullName evidence="1">DUF3842 family protein</fullName>
    </submittedName>
</protein>
<organism evidence="1 2">
    <name type="scientific">Alkaliphilus serpentinus</name>
    <dbReference type="NCBI Taxonomy" id="1482731"/>
    <lineage>
        <taxon>Bacteria</taxon>
        <taxon>Bacillati</taxon>
        <taxon>Bacillota</taxon>
        <taxon>Clostridia</taxon>
        <taxon>Peptostreptococcales</taxon>
        <taxon>Natronincolaceae</taxon>
        <taxon>Alkaliphilus</taxon>
    </lineage>
</organism>
<keyword evidence="2" id="KW-1185">Reference proteome</keyword>
<evidence type="ECO:0000313" key="2">
    <source>
        <dbReference type="Proteomes" id="UP000465601"/>
    </source>
</evidence>
<dbReference type="Pfam" id="PF12953">
    <property type="entry name" value="DUF3842"/>
    <property type="match status" value="1"/>
</dbReference>
<dbReference type="Proteomes" id="UP000465601">
    <property type="component" value="Unassembled WGS sequence"/>
</dbReference>
<dbReference type="EMBL" id="WBZB01000013">
    <property type="protein sequence ID" value="KAB3531560.1"/>
    <property type="molecule type" value="Genomic_DNA"/>
</dbReference>
<name>A0A833HQ94_9FIRM</name>
<gene>
    <name evidence="1" type="ORF">F8153_05135</name>
</gene>
<dbReference type="OrthoDB" id="9797117at2"/>
<proteinExistence type="predicted"/>